<dbReference type="RefSeq" id="WP_251970922.1">
    <property type="nucleotide sequence ID" value="NZ_AP025730.1"/>
</dbReference>
<evidence type="ECO:0000313" key="2">
    <source>
        <dbReference type="EMBL" id="BDI07757.1"/>
    </source>
</evidence>
<dbReference type="InterPro" id="IPR036388">
    <property type="entry name" value="WH-like_DNA-bd_sf"/>
</dbReference>
<dbReference type="PROSITE" id="PS50995">
    <property type="entry name" value="HTH_MARR_2"/>
    <property type="match status" value="1"/>
</dbReference>
<organism evidence="2 3">
    <name type="scientific">Sphaerotilus microaerophilus</name>
    <dbReference type="NCBI Taxonomy" id="2914710"/>
    <lineage>
        <taxon>Bacteria</taxon>
        <taxon>Pseudomonadati</taxon>
        <taxon>Pseudomonadota</taxon>
        <taxon>Betaproteobacteria</taxon>
        <taxon>Burkholderiales</taxon>
        <taxon>Sphaerotilaceae</taxon>
        <taxon>Sphaerotilus</taxon>
    </lineage>
</organism>
<accession>A0ABN6PTM2</accession>
<keyword evidence="3" id="KW-1185">Reference proteome</keyword>
<dbReference type="Pfam" id="PF12802">
    <property type="entry name" value="MarR_2"/>
    <property type="match status" value="1"/>
</dbReference>
<protein>
    <submittedName>
        <fullName evidence="2">MarR family transcriptional regulator</fullName>
    </submittedName>
</protein>
<dbReference type="Gene3D" id="1.10.10.10">
    <property type="entry name" value="Winged helix-like DNA-binding domain superfamily/Winged helix DNA-binding domain"/>
    <property type="match status" value="1"/>
</dbReference>
<dbReference type="InterPro" id="IPR039422">
    <property type="entry name" value="MarR/SlyA-like"/>
</dbReference>
<dbReference type="PRINTS" id="PR00598">
    <property type="entry name" value="HTHMARR"/>
</dbReference>
<evidence type="ECO:0000313" key="3">
    <source>
        <dbReference type="Proteomes" id="UP001057498"/>
    </source>
</evidence>
<sequence length="167" mass="18337">MSGTPPETRRRSPAVRAQELDEGVLASVLGYHISQAVVTTLGLFARHVGEPLDLRPVEFSLLLLLQANEQVTPKQLAQALALSAPNLTILLDRLQERGVIERVRSEADRRSQNVLLTPAGTELTQRCMALCTTMEQDLDGCLSPGEHLLLIELLQKVIRHGRHGSHG</sequence>
<dbReference type="Proteomes" id="UP001057498">
    <property type="component" value="Chromosome"/>
</dbReference>
<reference evidence="2" key="1">
    <citation type="submission" date="2022-04" db="EMBL/GenBank/DDBJ databases">
        <title>Whole genome sequence of Sphaerotilus sp. FB-5.</title>
        <authorList>
            <person name="Takeda M."/>
            <person name="Narihara S."/>
            <person name="Akimoto M."/>
            <person name="Akimoto R."/>
            <person name="Nishiyashiki S."/>
            <person name="Murakami T."/>
        </authorList>
    </citation>
    <scope>NUCLEOTIDE SEQUENCE</scope>
    <source>
        <strain evidence="2">FB-5</strain>
    </source>
</reference>
<dbReference type="InterPro" id="IPR000835">
    <property type="entry name" value="HTH_MarR-typ"/>
</dbReference>
<dbReference type="SUPFAM" id="SSF46785">
    <property type="entry name" value="Winged helix' DNA-binding domain"/>
    <property type="match status" value="1"/>
</dbReference>
<dbReference type="EMBL" id="AP025730">
    <property type="protein sequence ID" value="BDI07757.1"/>
    <property type="molecule type" value="Genomic_DNA"/>
</dbReference>
<dbReference type="PANTHER" id="PTHR33164">
    <property type="entry name" value="TRANSCRIPTIONAL REGULATOR, MARR FAMILY"/>
    <property type="match status" value="1"/>
</dbReference>
<dbReference type="InterPro" id="IPR036390">
    <property type="entry name" value="WH_DNA-bd_sf"/>
</dbReference>
<dbReference type="PANTHER" id="PTHR33164:SF43">
    <property type="entry name" value="HTH-TYPE TRANSCRIPTIONAL REPRESSOR YETL"/>
    <property type="match status" value="1"/>
</dbReference>
<feature type="domain" description="HTH marR-type" evidence="1">
    <location>
        <begin position="26"/>
        <end position="159"/>
    </location>
</feature>
<evidence type="ECO:0000259" key="1">
    <source>
        <dbReference type="PROSITE" id="PS50995"/>
    </source>
</evidence>
<proteinExistence type="predicted"/>
<dbReference type="SMART" id="SM00347">
    <property type="entry name" value="HTH_MARR"/>
    <property type="match status" value="1"/>
</dbReference>
<name>A0ABN6PTM2_9BURK</name>
<gene>
    <name evidence="2" type="ORF">CATMQ487_47270</name>
</gene>